<dbReference type="PANTHER" id="PTHR42798">
    <property type="entry name" value="LIPOPROTEIN-RELEASING SYSTEM ATP-BINDING PROTEIN LOLD"/>
    <property type="match status" value="1"/>
</dbReference>
<dbReference type="GO" id="GO:0016887">
    <property type="term" value="F:ATP hydrolysis activity"/>
    <property type="evidence" value="ECO:0007669"/>
    <property type="project" value="InterPro"/>
</dbReference>
<gene>
    <name evidence="6" type="primary">bceA</name>
    <name evidence="6" type="ORF">CCDG5_0166</name>
</gene>
<proteinExistence type="inferred from homology"/>
<evidence type="ECO:0000256" key="2">
    <source>
        <dbReference type="ARBA" id="ARBA00022448"/>
    </source>
</evidence>
<dbReference type="InterPro" id="IPR027417">
    <property type="entry name" value="P-loop_NTPase"/>
</dbReference>
<comment type="similarity">
    <text evidence="1">Belongs to the ABC transporter superfamily.</text>
</comment>
<dbReference type="Gene3D" id="3.40.50.300">
    <property type="entry name" value="P-loop containing nucleotide triphosphate hydrolases"/>
    <property type="match status" value="1"/>
</dbReference>
<dbReference type="InterPro" id="IPR003439">
    <property type="entry name" value="ABC_transporter-like_ATP-bd"/>
</dbReference>
<sequence>MPIIEAQSVVKKYKTGEVETTVLNSVSLSIEKGDFVSVIGKSGAGKSTLLYVLSGLEPVTSGHVILDGTDLTKLSDKRISFLRRNNIGFVFQFYNLIESFTAEDNISFPLELNGKKKSEIDEKIQPIIELMGLSKVKDHYPYQMSGGEQQRVSIARALAIDPEIIFADEPTGNLDSKTSQEILNLLKMINTNFHTTILMVTHDMSAAEIGNRIIKIADGQIIE</sequence>
<evidence type="ECO:0000256" key="4">
    <source>
        <dbReference type="ARBA" id="ARBA00022840"/>
    </source>
</evidence>
<protein>
    <submittedName>
        <fullName evidence="6">Bacitracin export ATP-binding protein BceA</fullName>
    </submittedName>
</protein>
<dbReference type="PATRIC" id="fig|29343.3.peg.168"/>
<dbReference type="GO" id="GO:0005524">
    <property type="term" value="F:ATP binding"/>
    <property type="evidence" value="ECO:0007669"/>
    <property type="project" value="UniProtKB-KW"/>
</dbReference>
<dbReference type="InterPro" id="IPR017911">
    <property type="entry name" value="MacB-like_ATP-bd"/>
</dbReference>
<dbReference type="STRING" id="29343.CCDG5_0166"/>
<evidence type="ECO:0000256" key="1">
    <source>
        <dbReference type="ARBA" id="ARBA00005417"/>
    </source>
</evidence>
<keyword evidence="2" id="KW-0813">Transport</keyword>
<dbReference type="HOGENOM" id="CLU_000604_1_22_9"/>
<name>A0A078KQB6_9FIRM</name>
<dbReference type="CDD" id="cd03255">
    <property type="entry name" value="ABC_MJ0796_LolCDE_FtsE"/>
    <property type="match status" value="1"/>
</dbReference>
<dbReference type="GO" id="GO:0098796">
    <property type="term" value="C:membrane protein complex"/>
    <property type="evidence" value="ECO:0007669"/>
    <property type="project" value="UniProtKB-ARBA"/>
</dbReference>
<dbReference type="AlphaFoldDB" id="A0A078KQB6"/>
<dbReference type="OrthoDB" id="9802264at2"/>
<dbReference type="EMBL" id="LM995447">
    <property type="protein sequence ID" value="CDZ23309.1"/>
    <property type="molecule type" value="Genomic_DNA"/>
</dbReference>
<dbReference type="PROSITE" id="PS00211">
    <property type="entry name" value="ABC_TRANSPORTER_1"/>
    <property type="match status" value="1"/>
</dbReference>
<dbReference type="FunFam" id="3.40.50.300:FF:000032">
    <property type="entry name" value="Export ABC transporter ATP-binding protein"/>
    <property type="match status" value="1"/>
</dbReference>
<dbReference type="KEGG" id="ccel:CCDG5_0166"/>
<keyword evidence="4 6" id="KW-0067">ATP-binding</keyword>
<dbReference type="Proteomes" id="UP000032431">
    <property type="component" value="Chromosome I"/>
</dbReference>
<keyword evidence="7" id="KW-1185">Reference proteome</keyword>
<dbReference type="SMART" id="SM00382">
    <property type="entry name" value="AAA"/>
    <property type="match status" value="1"/>
</dbReference>
<dbReference type="InterPro" id="IPR017871">
    <property type="entry name" value="ABC_transporter-like_CS"/>
</dbReference>
<dbReference type="Pfam" id="PF00005">
    <property type="entry name" value="ABC_tran"/>
    <property type="match status" value="1"/>
</dbReference>
<evidence type="ECO:0000256" key="3">
    <source>
        <dbReference type="ARBA" id="ARBA00022741"/>
    </source>
</evidence>
<dbReference type="PANTHER" id="PTHR42798:SF7">
    <property type="entry name" value="ALPHA-D-RIBOSE 1-METHYLPHOSPHONATE 5-TRIPHOSPHATE SYNTHASE SUBUNIT PHNL"/>
    <property type="match status" value="1"/>
</dbReference>
<feature type="domain" description="ABC transporter" evidence="5">
    <location>
        <begin position="4"/>
        <end position="223"/>
    </location>
</feature>
<reference evidence="7" key="1">
    <citation type="submission" date="2014-07" db="EMBL/GenBank/DDBJ databases">
        <authorList>
            <person name="Wibberg D."/>
        </authorList>
    </citation>
    <scope>NUCLEOTIDE SEQUENCE [LARGE SCALE GENOMIC DNA]</scope>
    <source>
        <strain evidence="7">DG5</strain>
    </source>
</reference>
<evidence type="ECO:0000313" key="6">
    <source>
        <dbReference type="EMBL" id="CDZ23309.1"/>
    </source>
</evidence>
<dbReference type="PROSITE" id="PS50893">
    <property type="entry name" value="ABC_TRANSPORTER_2"/>
    <property type="match status" value="1"/>
</dbReference>
<dbReference type="SUPFAM" id="SSF52540">
    <property type="entry name" value="P-loop containing nucleoside triphosphate hydrolases"/>
    <property type="match status" value="1"/>
</dbReference>
<keyword evidence="3" id="KW-0547">Nucleotide-binding</keyword>
<accession>A0A078KQB6</accession>
<evidence type="ECO:0000259" key="5">
    <source>
        <dbReference type="PROSITE" id="PS50893"/>
    </source>
</evidence>
<evidence type="ECO:0000313" key="7">
    <source>
        <dbReference type="Proteomes" id="UP000032431"/>
    </source>
</evidence>
<dbReference type="GO" id="GO:0022857">
    <property type="term" value="F:transmembrane transporter activity"/>
    <property type="evidence" value="ECO:0007669"/>
    <property type="project" value="UniProtKB-ARBA"/>
</dbReference>
<dbReference type="InterPro" id="IPR003593">
    <property type="entry name" value="AAA+_ATPase"/>
</dbReference>
<organism evidence="6 7">
    <name type="scientific">[Clostridium] cellulosi</name>
    <dbReference type="NCBI Taxonomy" id="29343"/>
    <lineage>
        <taxon>Bacteria</taxon>
        <taxon>Bacillati</taxon>
        <taxon>Bacillota</taxon>
        <taxon>Clostridia</taxon>
        <taxon>Eubacteriales</taxon>
        <taxon>Oscillospiraceae</taxon>
        <taxon>Oscillospiraceae incertae sedis</taxon>
    </lineage>
</organism>